<dbReference type="SUPFAM" id="SSF46785">
    <property type="entry name" value="Winged helix' DNA-binding domain"/>
    <property type="match status" value="1"/>
</dbReference>
<evidence type="ECO:0000256" key="4">
    <source>
        <dbReference type="SAM" id="MobiDB-lite"/>
    </source>
</evidence>
<keyword evidence="2" id="KW-0238">DNA-binding</keyword>
<organism evidence="6 7">
    <name type="scientific">Allokutzneria oryzae</name>
    <dbReference type="NCBI Taxonomy" id="1378989"/>
    <lineage>
        <taxon>Bacteria</taxon>
        <taxon>Bacillati</taxon>
        <taxon>Actinomycetota</taxon>
        <taxon>Actinomycetes</taxon>
        <taxon>Pseudonocardiales</taxon>
        <taxon>Pseudonocardiaceae</taxon>
        <taxon>Allokutzneria</taxon>
    </lineage>
</organism>
<evidence type="ECO:0000256" key="3">
    <source>
        <dbReference type="ARBA" id="ARBA00023163"/>
    </source>
</evidence>
<dbReference type="PANTHER" id="PTHR33204">
    <property type="entry name" value="TRANSCRIPTIONAL REGULATOR, MARR FAMILY"/>
    <property type="match status" value="1"/>
</dbReference>
<gene>
    <name evidence="6" type="ORF">ACFFQA_11890</name>
</gene>
<accession>A0ABV5ZUR1</accession>
<dbReference type="InterPro" id="IPR002577">
    <property type="entry name" value="HTH_HxlR"/>
</dbReference>
<sequence length="145" mass="15630">MVGTHGTSKAGLSVGHQAETDGRVWDGELVPDTRGRTSRPEPDCPVEVALAAVSGRWATLVLRELMHGPCSFGELRARLPTLTAKVLTERLGELLDQGLVAKDRLPGFPVRTSYRLTEAGLELRPLLVALYDTGSRVLAALPPHD</sequence>
<dbReference type="PROSITE" id="PS51118">
    <property type="entry name" value="HTH_HXLR"/>
    <property type="match status" value="1"/>
</dbReference>
<keyword evidence="7" id="KW-1185">Reference proteome</keyword>
<dbReference type="Proteomes" id="UP001589693">
    <property type="component" value="Unassembled WGS sequence"/>
</dbReference>
<dbReference type="InterPro" id="IPR036390">
    <property type="entry name" value="WH_DNA-bd_sf"/>
</dbReference>
<evidence type="ECO:0000313" key="7">
    <source>
        <dbReference type="Proteomes" id="UP001589693"/>
    </source>
</evidence>
<proteinExistence type="predicted"/>
<dbReference type="RefSeq" id="WP_377851836.1">
    <property type="nucleotide sequence ID" value="NZ_JBHLZU010000010.1"/>
</dbReference>
<feature type="region of interest" description="Disordered" evidence="4">
    <location>
        <begin position="23"/>
        <end position="42"/>
    </location>
</feature>
<reference evidence="6 7" key="1">
    <citation type="submission" date="2024-09" db="EMBL/GenBank/DDBJ databases">
        <authorList>
            <person name="Sun Q."/>
            <person name="Mori K."/>
        </authorList>
    </citation>
    <scope>NUCLEOTIDE SEQUENCE [LARGE SCALE GENOMIC DNA]</scope>
    <source>
        <strain evidence="6 7">TBRC 7907</strain>
    </source>
</reference>
<keyword evidence="1" id="KW-0805">Transcription regulation</keyword>
<evidence type="ECO:0000256" key="1">
    <source>
        <dbReference type="ARBA" id="ARBA00023015"/>
    </source>
</evidence>
<evidence type="ECO:0000259" key="5">
    <source>
        <dbReference type="PROSITE" id="PS51118"/>
    </source>
</evidence>
<dbReference type="Pfam" id="PF01638">
    <property type="entry name" value="HxlR"/>
    <property type="match status" value="1"/>
</dbReference>
<dbReference type="EMBL" id="JBHLZU010000010">
    <property type="protein sequence ID" value="MFB9904632.1"/>
    <property type="molecule type" value="Genomic_DNA"/>
</dbReference>
<protein>
    <submittedName>
        <fullName evidence="6">Winged helix-turn-helix transcriptional regulator</fullName>
    </submittedName>
</protein>
<feature type="domain" description="HTH hxlR-type" evidence="5">
    <location>
        <begin position="44"/>
        <end position="142"/>
    </location>
</feature>
<comment type="caution">
    <text evidence="6">The sequence shown here is derived from an EMBL/GenBank/DDBJ whole genome shotgun (WGS) entry which is preliminary data.</text>
</comment>
<keyword evidence="3" id="KW-0804">Transcription</keyword>
<dbReference type="Gene3D" id="1.10.10.10">
    <property type="entry name" value="Winged helix-like DNA-binding domain superfamily/Winged helix DNA-binding domain"/>
    <property type="match status" value="1"/>
</dbReference>
<evidence type="ECO:0000313" key="6">
    <source>
        <dbReference type="EMBL" id="MFB9904632.1"/>
    </source>
</evidence>
<evidence type="ECO:0000256" key="2">
    <source>
        <dbReference type="ARBA" id="ARBA00023125"/>
    </source>
</evidence>
<dbReference type="PANTHER" id="PTHR33204:SF18">
    <property type="entry name" value="TRANSCRIPTIONAL REGULATORY PROTEIN"/>
    <property type="match status" value="1"/>
</dbReference>
<name>A0ABV5ZUR1_9PSEU</name>
<dbReference type="InterPro" id="IPR036388">
    <property type="entry name" value="WH-like_DNA-bd_sf"/>
</dbReference>